<reference evidence="1 2" key="1">
    <citation type="submission" date="2016-04" db="EMBL/GenBank/DDBJ databases">
        <title>Acidithiobacillus ferrooxidans genome sequencing and assembly.</title>
        <authorList>
            <person name="Zhou Z."/>
        </authorList>
    </citation>
    <scope>NUCLEOTIDE SEQUENCE [LARGE SCALE GENOMIC DNA]</scope>
    <source>
        <strain evidence="1 2">BY0502</strain>
    </source>
</reference>
<dbReference type="EMBL" id="LVXZ01000023">
    <property type="protein sequence ID" value="OAP92957.1"/>
    <property type="molecule type" value="Genomic_DNA"/>
</dbReference>
<dbReference type="Proteomes" id="UP000078302">
    <property type="component" value="Unassembled WGS sequence"/>
</dbReference>
<evidence type="ECO:0000313" key="1">
    <source>
        <dbReference type="EMBL" id="OAP92957.1"/>
    </source>
</evidence>
<keyword evidence="2" id="KW-1185">Reference proteome</keyword>
<protein>
    <submittedName>
        <fullName evidence="1">Uncharacterized protein</fullName>
    </submittedName>
</protein>
<proteinExistence type="predicted"/>
<gene>
    <name evidence="1" type="ORF">A4H96_02540</name>
</gene>
<accession>A0A179BMI5</accession>
<organism evidence="1 2">
    <name type="scientific">Acidithiobacillus ferrooxidans</name>
    <name type="common">Thiobacillus ferrooxidans</name>
    <dbReference type="NCBI Taxonomy" id="920"/>
    <lineage>
        <taxon>Bacteria</taxon>
        <taxon>Pseudomonadati</taxon>
        <taxon>Pseudomonadota</taxon>
        <taxon>Acidithiobacillia</taxon>
        <taxon>Acidithiobacillales</taxon>
        <taxon>Acidithiobacillaceae</taxon>
        <taxon>Acidithiobacillus</taxon>
    </lineage>
</organism>
<evidence type="ECO:0000313" key="2">
    <source>
        <dbReference type="Proteomes" id="UP000078302"/>
    </source>
</evidence>
<name>A0A179BMI5_ACIFR</name>
<dbReference type="AlphaFoldDB" id="A0A179BMI5"/>
<sequence length="63" mass="7079">MATGYVDGFERAMGVLGLDVEAMEEWLLDHNIERCPSCDWFVASHELLNDEGEIDGLCDNCRS</sequence>
<comment type="caution">
    <text evidence="1">The sequence shown here is derived from an EMBL/GenBank/DDBJ whole genome shotgun (WGS) entry which is preliminary data.</text>
</comment>